<dbReference type="Gene3D" id="3.10.450.100">
    <property type="entry name" value="NTF2-like, domain 1"/>
    <property type="match status" value="1"/>
</dbReference>
<evidence type="ECO:0000256" key="3">
    <source>
        <dbReference type="ARBA" id="ARBA00023136"/>
    </source>
</evidence>
<gene>
    <name evidence="8" type="ORF">ISALK_07700</name>
</gene>
<evidence type="ECO:0000259" key="7">
    <source>
        <dbReference type="Pfam" id="PF05223"/>
    </source>
</evidence>
<dbReference type="PANTHER" id="PTHR30627:SF25">
    <property type="entry name" value="PENICILLIN-BINDING PROTEIN 3"/>
    <property type="match status" value="1"/>
</dbReference>
<protein>
    <submittedName>
        <fullName evidence="8">Uncharacterized protein</fullName>
    </submittedName>
</protein>
<feature type="domain" description="NTF2-like N-terminal transpeptidase" evidence="7">
    <location>
        <begin position="27"/>
        <end position="161"/>
    </location>
</feature>
<comment type="caution">
    <text evidence="8">The sequence shown here is derived from an EMBL/GenBank/DDBJ whole genome shotgun (WGS) entry which is preliminary data.</text>
</comment>
<evidence type="ECO:0000259" key="6">
    <source>
        <dbReference type="Pfam" id="PF03717"/>
    </source>
</evidence>
<dbReference type="InterPro" id="IPR036138">
    <property type="entry name" value="PBP_dimer_sf"/>
</dbReference>
<dbReference type="InterPro" id="IPR012338">
    <property type="entry name" value="Beta-lactam/transpept-like"/>
</dbReference>
<keyword evidence="9" id="KW-1185">Reference proteome</keyword>
<evidence type="ECO:0000313" key="8">
    <source>
        <dbReference type="EMBL" id="NBG88385.1"/>
    </source>
</evidence>
<evidence type="ECO:0000256" key="4">
    <source>
        <dbReference type="SAM" id="MobiDB-lite"/>
    </source>
</evidence>
<dbReference type="Pfam" id="PF05223">
    <property type="entry name" value="MecA_N"/>
    <property type="match status" value="1"/>
</dbReference>
<dbReference type="GO" id="GO:0046677">
    <property type="term" value="P:response to antibiotic"/>
    <property type="evidence" value="ECO:0007669"/>
    <property type="project" value="InterPro"/>
</dbReference>
<dbReference type="SUPFAM" id="SSF54427">
    <property type="entry name" value="NTF2-like"/>
    <property type="match status" value="1"/>
</dbReference>
<dbReference type="GO" id="GO:0071555">
    <property type="term" value="P:cell wall organization"/>
    <property type="evidence" value="ECO:0007669"/>
    <property type="project" value="TreeGrafter"/>
</dbReference>
<feature type="domain" description="Penicillin-binding protein dimerisation" evidence="6">
    <location>
        <begin position="172"/>
        <end position="334"/>
    </location>
</feature>
<reference evidence="8 9" key="1">
    <citation type="submission" date="2019-04" db="EMBL/GenBank/DDBJ databases">
        <title>Isachenkonia alkalipeptolytica gen. nov. sp. nov. a new anaerobic, alkiliphilic organothrophic bacterium capable to reduce synthesized ferrihydrite isolated from a soda lake.</title>
        <authorList>
            <person name="Toshchakov S.V."/>
            <person name="Zavarzina D.G."/>
            <person name="Zhilina T.N."/>
            <person name="Kostrikina N.A."/>
            <person name="Kublanov I.V."/>
        </authorList>
    </citation>
    <scope>NUCLEOTIDE SEQUENCE [LARGE SCALE GENOMIC DNA]</scope>
    <source>
        <strain evidence="8 9">Z-1701</strain>
    </source>
</reference>
<dbReference type="RefSeq" id="WP_160720904.1">
    <property type="nucleotide sequence ID" value="NZ_SUMG01000007.1"/>
</dbReference>
<dbReference type="SUPFAM" id="SSF56601">
    <property type="entry name" value="beta-lactamase/transpeptidase-like"/>
    <property type="match status" value="1"/>
</dbReference>
<dbReference type="Pfam" id="PF00905">
    <property type="entry name" value="Transpeptidase"/>
    <property type="match status" value="1"/>
</dbReference>
<dbReference type="PROSITE" id="PS51257">
    <property type="entry name" value="PROKAR_LIPOPROTEIN"/>
    <property type="match status" value="1"/>
</dbReference>
<accession>A0AA43XLZ7</accession>
<dbReference type="SUPFAM" id="SSF56519">
    <property type="entry name" value="Penicillin binding protein dimerisation domain"/>
    <property type="match status" value="1"/>
</dbReference>
<dbReference type="AlphaFoldDB" id="A0AA43XLZ7"/>
<feature type="region of interest" description="Disordered" evidence="4">
    <location>
        <begin position="583"/>
        <end position="629"/>
    </location>
</feature>
<dbReference type="Proteomes" id="UP000449710">
    <property type="component" value="Unassembled WGS sequence"/>
</dbReference>
<dbReference type="PANTHER" id="PTHR30627">
    <property type="entry name" value="PEPTIDOGLYCAN D,D-TRANSPEPTIDASE"/>
    <property type="match status" value="1"/>
</dbReference>
<dbReference type="InterPro" id="IPR007887">
    <property type="entry name" value="MecA_N"/>
</dbReference>
<keyword evidence="3" id="KW-0472">Membrane</keyword>
<evidence type="ECO:0000256" key="2">
    <source>
        <dbReference type="ARBA" id="ARBA00007171"/>
    </source>
</evidence>
<comment type="subcellular location">
    <subcellularLocation>
        <location evidence="1">Membrane</location>
    </subcellularLocation>
</comment>
<dbReference type="InterPro" id="IPR032710">
    <property type="entry name" value="NTF2-like_dom_sf"/>
</dbReference>
<sequence>MKKTWLLGIIFTALILSGCSEEEPLSPEDPLGTYLEHWEQGDYPEMLQLLEDNSRELIDRQEWEFSQRYEKVYSDLEIEERTFSYEAVEFDGEEMDLEELEEVTYEVQVRMASMAGEIEYTTEVPLIKNMEIAEQEATGEDRENPWEVVWEPAHLLKGMEAPEDLIGVSMDPPERGEIFDREGRGLAVNGRVYQASIVPEATEDLEGTVDAFASVLGLSRDRVDSLAKQYPDRPDWAAPVQRVSMEDPRVSELVEISGVLLSEIDGREYGGGEYTGHVIGHVGPITAEELEDREGEGYSSTSTIGKNGLELAYEEVLRGSPGVRITVTDEDGENERIIAETEAKNGEDIHLTIDLDLQQTLAETLEGEKGAVVLMDPKTGEVLALSSEPAFDSNLRTLGLPDPRASEMEDAGELFSRRFQNRYAPGSIFKAFTAVMGLEEGTLDPEESFEIEGLQWQESSQWGGYRVTRVTDRITDVNLHRGMVHSDNIYFAKQALALGGDAMERYGELLGFGREVPFEFPMYISSLSNEGINSEPLLADTGFGQGQIQVSPVHMTAMFTIFLNDGDMLTPRLFLQDVAQELEPEGEAGEDSEEDSAGDSPDDSEEAGDEEEAGDPSEDSGEFSPRVFQENIGSPENIGIVRDALIAVMEEESGSVYRENPGHSRKLAGKTGTAELKSDYMAEGDELLGWFVSFDYEAEDLLLTIMVENTEGRGGSRVALELSHEFWEALE</sequence>
<organism evidence="8 9">
    <name type="scientific">Isachenkonia alkalipeptolytica</name>
    <dbReference type="NCBI Taxonomy" id="2565777"/>
    <lineage>
        <taxon>Bacteria</taxon>
        <taxon>Bacillati</taxon>
        <taxon>Bacillota</taxon>
        <taxon>Clostridia</taxon>
        <taxon>Eubacteriales</taxon>
        <taxon>Clostridiaceae</taxon>
        <taxon>Isachenkonia</taxon>
    </lineage>
</organism>
<dbReference type="Pfam" id="PF03717">
    <property type="entry name" value="PBP_dimer"/>
    <property type="match status" value="1"/>
</dbReference>
<dbReference type="Gene3D" id="3.40.710.10">
    <property type="entry name" value="DD-peptidase/beta-lactamase superfamily"/>
    <property type="match status" value="1"/>
</dbReference>
<dbReference type="GO" id="GO:0008658">
    <property type="term" value="F:penicillin binding"/>
    <property type="evidence" value="ECO:0007669"/>
    <property type="project" value="InterPro"/>
</dbReference>
<evidence type="ECO:0000313" key="9">
    <source>
        <dbReference type="Proteomes" id="UP000449710"/>
    </source>
</evidence>
<feature type="compositionally biased region" description="Acidic residues" evidence="4">
    <location>
        <begin position="583"/>
        <end position="621"/>
    </location>
</feature>
<evidence type="ECO:0000259" key="5">
    <source>
        <dbReference type="Pfam" id="PF00905"/>
    </source>
</evidence>
<proteinExistence type="inferred from homology"/>
<dbReference type="InterPro" id="IPR005311">
    <property type="entry name" value="PBP_dimer"/>
</dbReference>
<dbReference type="GO" id="GO:0071972">
    <property type="term" value="F:peptidoglycan L,D-transpeptidase activity"/>
    <property type="evidence" value="ECO:0007669"/>
    <property type="project" value="TreeGrafter"/>
</dbReference>
<comment type="similarity">
    <text evidence="2">Belongs to the transpeptidase family.</text>
</comment>
<dbReference type="EMBL" id="SUMG01000007">
    <property type="protein sequence ID" value="NBG88385.1"/>
    <property type="molecule type" value="Genomic_DNA"/>
</dbReference>
<evidence type="ECO:0000256" key="1">
    <source>
        <dbReference type="ARBA" id="ARBA00004370"/>
    </source>
</evidence>
<dbReference type="Gene3D" id="3.30.1390.30">
    <property type="entry name" value="Penicillin-binding protein 2a, domain 3"/>
    <property type="match status" value="1"/>
</dbReference>
<dbReference type="GO" id="GO:0005886">
    <property type="term" value="C:plasma membrane"/>
    <property type="evidence" value="ECO:0007669"/>
    <property type="project" value="TreeGrafter"/>
</dbReference>
<dbReference type="Gene3D" id="3.90.1310.10">
    <property type="entry name" value="Penicillin-binding protein 2a (Domain 2)"/>
    <property type="match status" value="1"/>
</dbReference>
<dbReference type="InterPro" id="IPR001460">
    <property type="entry name" value="PCN-bd_Tpept"/>
</dbReference>
<name>A0AA43XLZ7_9CLOT</name>
<dbReference type="InterPro" id="IPR050515">
    <property type="entry name" value="Beta-lactam/transpept"/>
</dbReference>
<feature type="domain" description="Penicillin-binding protein transpeptidase" evidence="5">
    <location>
        <begin position="370"/>
        <end position="721"/>
    </location>
</feature>